<dbReference type="HOGENOM" id="CLU_036007_0_1_1"/>
<feature type="compositionally biased region" description="Basic and acidic residues" evidence="6">
    <location>
        <begin position="405"/>
        <end position="414"/>
    </location>
</feature>
<dbReference type="OrthoDB" id="443772at2759"/>
<dbReference type="GO" id="GO:0006364">
    <property type="term" value="P:rRNA processing"/>
    <property type="evidence" value="ECO:0007669"/>
    <property type="project" value="TreeGrafter"/>
</dbReference>
<feature type="region of interest" description="Disordered" evidence="6">
    <location>
        <begin position="388"/>
        <end position="479"/>
    </location>
</feature>
<dbReference type="AlphaFoldDB" id="M5G557"/>
<comment type="similarity">
    <text evidence="2">Belongs to the EBP2 family.</text>
</comment>
<feature type="compositionally biased region" description="Acidic residues" evidence="6">
    <location>
        <begin position="139"/>
        <end position="210"/>
    </location>
</feature>
<evidence type="ECO:0000256" key="1">
    <source>
        <dbReference type="ARBA" id="ARBA00004604"/>
    </source>
</evidence>
<feature type="compositionally biased region" description="Basic and acidic residues" evidence="6">
    <location>
        <begin position="20"/>
        <end position="34"/>
    </location>
</feature>
<feature type="compositionally biased region" description="Basic and acidic residues" evidence="6">
    <location>
        <begin position="1"/>
        <end position="10"/>
    </location>
</feature>
<name>M5G557_DACPD</name>
<protein>
    <submittedName>
        <fullName evidence="7">Ebp2-domain-containing protein</fullName>
    </submittedName>
</protein>
<organism evidence="7 8">
    <name type="scientific">Dacryopinax primogenitus (strain DJM 731)</name>
    <name type="common">Brown rot fungus</name>
    <dbReference type="NCBI Taxonomy" id="1858805"/>
    <lineage>
        <taxon>Eukaryota</taxon>
        <taxon>Fungi</taxon>
        <taxon>Dikarya</taxon>
        <taxon>Basidiomycota</taxon>
        <taxon>Agaricomycotina</taxon>
        <taxon>Dacrymycetes</taxon>
        <taxon>Dacrymycetales</taxon>
        <taxon>Dacrymycetaceae</taxon>
        <taxon>Dacryopinax</taxon>
    </lineage>
</organism>
<dbReference type="Proteomes" id="UP000030653">
    <property type="component" value="Unassembled WGS sequence"/>
</dbReference>
<feature type="compositionally biased region" description="Basic residues" evidence="6">
    <location>
        <begin position="469"/>
        <end position="479"/>
    </location>
</feature>
<keyword evidence="5" id="KW-0539">Nucleus</keyword>
<dbReference type="Pfam" id="PF05890">
    <property type="entry name" value="Ebp2"/>
    <property type="match status" value="1"/>
</dbReference>
<dbReference type="STRING" id="1858805.M5G557"/>
<evidence type="ECO:0000256" key="4">
    <source>
        <dbReference type="ARBA" id="ARBA00023054"/>
    </source>
</evidence>
<evidence type="ECO:0000313" key="7">
    <source>
        <dbReference type="EMBL" id="EJU03365.1"/>
    </source>
</evidence>
<feature type="compositionally biased region" description="Gly residues" evidence="6">
    <location>
        <begin position="437"/>
        <end position="466"/>
    </location>
</feature>
<dbReference type="PANTHER" id="PTHR13028:SF0">
    <property type="entry name" value="RRNA-PROCESSING PROTEIN EBP2-RELATED"/>
    <property type="match status" value="1"/>
</dbReference>
<dbReference type="GeneID" id="63691391"/>
<evidence type="ECO:0000256" key="2">
    <source>
        <dbReference type="ARBA" id="ARBA00007336"/>
    </source>
</evidence>
<keyword evidence="3" id="KW-0690">Ribosome biogenesis</keyword>
<proteinExistence type="inferred from homology"/>
<comment type="subcellular location">
    <subcellularLocation>
        <location evidence="1">Nucleus</location>
        <location evidence="1">Nucleolus</location>
    </subcellularLocation>
</comment>
<keyword evidence="4" id="KW-0175">Coiled coil</keyword>
<sequence>MPRPQEDRKQNQKPAKVAKAGKEGKGKAGKDGLRARGGKGKIVKGSTFLLASSPVEPDEDYEDEEFVPTALEETEEGAVDNAPAEEEHDQDNDEEEEEEEEEEEMEDEDDLKGMERLVKALGDDGLDEIAKRELGALADGEEDEDELDGEEEDEDDEAPELVDVEQDQDDGEVDEDANDMEEDDDDDDDDEEEEEEEIALDDVDGEVDEDAVPKQKVTIDNQPAMRRLRETIELKDMDWTETLAVTYPHKMEDEVKDPDDDLDRELQFYKQALWGVEHSRDLAVKFSLPFTRPNDYYAEMVKSDAHMERVRSKLVDERAGIKKSEEKKRQRDLKKFGKQVQVEKLKEREREKKDVGERLKSLKRKRKGALDGDGGMADEEFDIALEDALADHPAKRGRGRGKPGISREQRDNKFRLGAGGGRRSKQNTRESTDDFGAGRGRGRGGMRGGRGGRGGGRGGRGRGGSQRPGKSRRAAMRSN</sequence>
<dbReference type="GO" id="GO:0030687">
    <property type="term" value="C:preribosome, large subunit precursor"/>
    <property type="evidence" value="ECO:0007669"/>
    <property type="project" value="TreeGrafter"/>
</dbReference>
<dbReference type="EMBL" id="JH795860">
    <property type="protein sequence ID" value="EJU03365.1"/>
    <property type="molecule type" value="Genomic_DNA"/>
</dbReference>
<reference evidence="7 8" key="1">
    <citation type="journal article" date="2012" name="Science">
        <title>The Paleozoic origin of enzymatic lignin decomposition reconstructed from 31 fungal genomes.</title>
        <authorList>
            <person name="Floudas D."/>
            <person name="Binder M."/>
            <person name="Riley R."/>
            <person name="Barry K."/>
            <person name="Blanchette R.A."/>
            <person name="Henrissat B."/>
            <person name="Martinez A.T."/>
            <person name="Otillar R."/>
            <person name="Spatafora J.W."/>
            <person name="Yadav J.S."/>
            <person name="Aerts A."/>
            <person name="Benoit I."/>
            <person name="Boyd A."/>
            <person name="Carlson A."/>
            <person name="Copeland A."/>
            <person name="Coutinho P.M."/>
            <person name="de Vries R.P."/>
            <person name="Ferreira P."/>
            <person name="Findley K."/>
            <person name="Foster B."/>
            <person name="Gaskell J."/>
            <person name="Glotzer D."/>
            <person name="Gorecki P."/>
            <person name="Heitman J."/>
            <person name="Hesse C."/>
            <person name="Hori C."/>
            <person name="Igarashi K."/>
            <person name="Jurgens J.A."/>
            <person name="Kallen N."/>
            <person name="Kersten P."/>
            <person name="Kohler A."/>
            <person name="Kuees U."/>
            <person name="Kumar T.K.A."/>
            <person name="Kuo A."/>
            <person name="LaButti K."/>
            <person name="Larrondo L.F."/>
            <person name="Lindquist E."/>
            <person name="Ling A."/>
            <person name="Lombard V."/>
            <person name="Lucas S."/>
            <person name="Lundell T."/>
            <person name="Martin R."/>
            <person name="McLaughlin D.J."/>
            <person name="Morgenstern I."/>
            <person name="Morin E."/>
            <person name="Murat C."/>
            <person name="Nagy L.G."/>
            <person name="Nolan M."/>
            <person name="Ohm R.A."/>
            <person name="Patyshakuliyeva A."/>
            <person name="Rokas A."/>
            <person name="Ruiz-Duenas F.J."/>
            <person name="Sabat G."/>
            <person name="Salamov A."/>
            <person name="Samejima M."/>
            <person name="Schmutz J."/>
            <person name="Slot J.C."/>
            <person name="St John F."/>
            <person name="Stenlid J."/>
            <person name="Sun H."/>
            <person name="Sun S."/>
            <person name="Syed K."/>
            <person name="Tsang A."/>
            <person name="Wiebenga A."/>
            <person name="Young D."/>
            <person name="Pisabarro A."/>
            <person name="Eastwood D.C."/>
            <person name="Martin F."/>
            <person name="Cullen D."/>
            <person name="Grigoriev I.V."/>
            <person name="Hibbett D.S."/>
        </authorList>
    </citation>
    <scope>NUCLEOTIDE SEQUENCE [LARGE SCALE GENOMIC DNA]</scope>
    <source>
        <strain evidence="7 8">DJM-731 SS1</strain>
    </source>
</reference>
<evidence type="ECO:0000256" key="6">
    <source>
        <dbReference type="SAM" id="MobiDB-lite"/>
    </source>
</evidence>
<dbReference type="PANTHER" id="PTHR13028">
    <property type="entry name" value="RRNA PROCESSING PROTEIN EBNA1-BINDING PROTEIN-RELATED"/>
    <property type="match status" value="1"/>
</dbReference>
<gene>
    <name evidence="7" type="ORF">DACRYDRAFT_78276</name>
</gene>
<dbReference type="GO" id="GO:0034399">
    <property type="term" value="C:nuclear periphery"/>
    <property type="evidence" value="ECO:0007669"/>
    <property type="project" value="TreeGrafter"/>
</dbReference>
<keyword evidence="8" id="KW-1185">Reference proteome</keyword>
<evidence type="ECO:0000256" key="5">
    <source>
        <dbReference type="ARBA" id="ARBA00023242"/>
    </source>
</evidence>
<evidence type="ECO:0000313" key="8">
    <source>
        <dbReference type="Proteomes" id="UP000030653"/>
    </source>
</evidence>
<evidence type="ECO:0000256" key="3">
    <source>
        <dbReference type="ARBA" id="ARBA00022517"/>
    </source>
</evidence>
<dbReference type="GO" id="GO:0005730">
    <property type="term" value="C:nucleolus"/>
    <property type="evidence" value="ECO:0007669"/>
    <property type="project" value="UniProtKB-SubCell"/>
</dbReference>
<feature type="compositionally biased region" description="Basic and acidic residues" evidence="6">
    <location>
        <begin position="111"/>
        <end position="134"/>
    </location>
</feature>
<feature type="region of interest" description="Disordered" evidence="6">
    <location>
        <begin position="1"/>
        <end position="213"/>
    </location>
</feature>
<feature type="compositionally biased region" description="Acidic residues" evidence="6">
    <location>
        <begin position="56"/>
        <end position="110"/>
    </location>
</feature>
<dbReference type="GO" id="GO:0042273">
    <property type="term" value="P:ribosomal large subunit biogenesis"/>
    <property type="evidence" value="ECO:0007669"/>
    <property type="project" value="TreeGrafter"/>
</dbReference>
<accession>M5G557</accession>
<dbReference type="OMA" id="DAHKGRD"/>
<dbReference type="InterPro" id="IPR008610">
    <property type="entry name" value="Ebp2"/>
</dbReference>
<dbReference type="RefSeq" id="XP_040630259.1">
    <property type="nucleotide sequence ID" value="XM_040776329.1"/>
</dbReference>